<name>A0AAV7Q1M4_PLEWA</name>
<sequence>MGRGPKQGEHSFTPILGLSSVRALRLFDDSPNCARSDTSDYGGAAWAAGEPDLSGEGGHAGGEWAGKETNYFVTIRTPPAYRSEARADWG</sequence>
<feature type="region of interest" description="Disordered" evidence="1">
    <location>
        <begin position="35"/>
        <end position="62"/>
    </location>
</feature>
<dbReference type="EMBL" id="JANPWB010000011">
    <property type="protein sequence ID" value="KAJ1131998.1"/>
    <property type="molecule type" value="Genomic_DNA"/>
</dbReference>
<protein>
    <submittedName>
        <fullName evidence="2">Uncharacterized protein</fullName>
    </submittedName>
</protein>
<dbReference type="Proteomes" id="UP001066276">
    <property type="component" value="Chromosome 7"/>
</dbReference>
<comment type="caution">
    <text evidence="2">The sequence shown here is derived from an EMBL/GenBank/DDBJ whole genome shotgun (WGS) entry which is preliminary data.</text>
</comment>
<dbReference type="AlphaFoldDB" id="A0AAV7Q1M4"/>
<evidence type="ECO:0000313" key="2">
    <source>
        <dbReference type="EMBL" id="KAJ1131998.1"/>
    </source>
</evidence>
<evidence type="ECO:0000256" key="1">
    <source>
        <dbReference type="SAM" id="MobiDB-lite"/>
    </source>
</evidence>
<proteinExistence type="predicted"/>
<evidence type="ECO:0000313" key="3">
    <source>
        <dbReference type="Proteomes" id="UP001066276"/>
    </source>
</evidence>
<reference evidence="2" key="1">
    <citation type="journal article" date="2022" name="bioRxiv">
        <title>Sequencing and chromosome-scale assembly of the giantPleurodeles waltlgenome.</title>
        <authorList>
            <person name="Brown T."/>
            <person name="Elewa A."/>
            <person name="Iarovenko S."/>
            <person name="Subramanian E."/>
            <person name="Araus A.J."/>
            <person name="Petzold A."/>
            <person name="Susuki M."/>
            <person name="Suzuki K.-i.T."/>
            <person name="Hayashi T."/>
            <person name="Toyoda A."/>
            <person name="Oliveira C."/>
            <person name="Osipova E."/>
            <person name="Leigh N.D."/>
            <person name="Simon A."/>
            <person name="Yun M.H."/>
        </authorList>
    </citation>
    <scope>NUCLEOTIDE SEQUENCE</scope>
    <source>
        <strain evidence="2">20211129_DDA</strain>
        <tissue evidence="2">Liver</tissue>
    </source>
</reference>
<keyword evidence="3" id="KW-1185">Reference proteome</keyword>
<organism evidence="2 3">
    <name type="scientific">Pleurodeles waltl</name>
    <name type="common">Iberian ribbed newt</name>
    <dbReference type="NCBI Taxonomy" id="8319"/>
    <lineage>
        <taxon>Eukaryota</taxon>
        <taxon>Metazoa</taxon>
        <taxon>Chordata</taxon>
        <taxon>Craniata</taxon>
        <taxon>Vertebrata</taxon>
        <taxon>Euteleostomi</taxon>
        <taxon>Amphibia</taxon>
        <taxon>Batrachia</taxon>
        <taxon>Caudata</taxon>
        <taxon>Salamandroidea</taxon>
        <taxon>Salamandridae</taxon>
        <taxon>Pleurodelinae</taxon>
        <taxon>Pleurodeles</taxon>
    </lineage>
</organism>
<accession>A0AAV7Q1M4</accession>
<gene>
    <name evidence="2" type="ORF">NDU88_010328</name>
</gene>